<dbReference type="GO" id="GO:0016787">
    <property type="term" value="F:hydrolase activity"/>
    <property type="evidence" value="ECO:0007669"/>
    <property type="project" value="UniProtKB-KW"/>
</dbReference>
<sequence>MIKKTGLMAIIFLLVFMGSKAQQIWPKVEKEMRPWTRWWWMGSAVDKENINNMLNQYQQAGIGGVEITPIYGAKGFEKKYLQFLSPEWLDMLSYTINTANGLDMGVDMNTGTGWPFGGPQIKPQYAATKLIVQKYSLEQDKAWNEKITVKDAKQDHAILQALTAYGSSGEALDLLDKVEKDGTLNWRPAKGNWELYASFAGKTRQQVKRAAPGGAGFTLDHLNKEAVGVYLNRFDDAFRKISPGVRAFFNDSYEVYGANWTSEFFSEFKKLQGYDLSKNMKKLIEENKGDEVARIKSDYRETMSEMLLNNFTRNWTNWAHGYKSLSKNQAHGSPGNLLDLYSAVDIPECETFGSSNFPISGLRRDSSAIRNVDPDPIMFKFATSAAHTNGKKYVSSETFTWLTEHFNTSLSQAKPEVEQLFLTGVNHVFFHGTTYSPKEAGYPGWLFYASVNFTPSNSIWPHLKGMNEYITRVQSVLQSTKPDNEVLMYWPVYDVWHNPHGMDAALKIHDVDQWLYPTPFYKAASELTRKGYSLDFVSDKLIAKSQISKGLIITNENATPYQTLIVPKAGLMTVATLKSILDLAKQGANIIFQELPKDVPGLKNLTARRTEFKELISELKFNKVGAINKMKIGKGQVILAQDLAEALRFVKINKETFTDTGLQFTKRTTANNKYYYIVNHTAKDIFQKIEINEKSPSVLVMDPQTGVFGLAEASESTSGTQVKVQIKSGEAIILKTGQVAAGIEKWRYLGAATGAFTITTPWYLNFENGGPELPKKRKLKSLTSWTDLGDPKANKYSGTGSYVNTFSFDPKKGEAYVLDLGKVAESARVWLNGKDLGIVWSIPFQLRVTDKLKRGKNILKIDVANLMANRIKDMDQNKIDWRNYHEINFVNIDYKPFDASNWELMPSGLIGPVCIKSYK</sequence>
<gene>
    <name evidence="1" type="ORF">EZ437_00590</name>
</gene>
<organism evidence="1 2">
    <name type="scientific">Pedobacter psychroterrae</name>
    <dbReference type="NCBI Taxonomy" id="2530453"/>
    <lineage>
        <taxon>Bacteria</taxon>
        <taxon>Pseudomonadati</taxon>
        <taxon>Bacteroidota</taxon>
        <taxon>Sphingobacteriia</taxon>
        <taxon>Sphingobacteriales</taxon>
        <taxon>Sphingobacteriaceae</taxon>
        <taxon>Pedobacter</taxon>
    </lineage>
</organism>
<dbReference type="Gene3D" id="2.60.120.260">
    <property type="entry name" value="Galactose-binding domain-like"/>
    <property type="match status" value="1"/>
</dbReference>
<dbReference type="SUPFAM" id="SSF49785">
    <property type="entry name" value="Galactose-binding domain-like"/>
    <property type="match status" value="1"/>
</dbReference>
<dbReference type="EMBL" id="SJSL01000001">
    <property type="protein sequence ID" value="TCD02520.1"/>
    <property type="molecule type" value="Genomic_DNA"/>
</dbReference>
<dbReference type="RefSeq" id="WP_131592138.1">
    <property type="nucleotide sequence ID" value="NZ_SJSL01000001.1"/>
</dbReference>
<proteinExistence type="predicted"/>
<keyword evidence="2" id="KW-1185">Reference proteome</keyword>
<dbReference type="Pfam" id="PF17132">
    <property type="entry name" value="Glyco_hydro_106"/>
    <property type="match status" value="2"/>
</dbReference>
<name>A0A4R0NNK3_9SPHI</name>
<dbReference type="NCBIfam" id="NF045579">
    <property type="entry name" value="rhamnoside_JR"/>
    <property type="match status" value="1"/>
</dbReference>
<accession>A0A4R0NNK3</accession>
<protein>
    <submittedName>
        <fullName evidence="1">Glycoside hydrolase</fullName>
    </submittedName>
</protein>
<dbReference type="PANTHER" id="PTHR36848:SF2">
    <property type="entry name" value="SECRETED PROTEIN"/>
    <property type="match status" value="1"/>
</dbReference>
<reference evidence="1 2" key="1">
    <citation type="submission" date="2019-02" db="EMBL/GenBank/DDBJ databases">
        <title>Pedobacter sp. RP-1-14 sp. nov., isolated from Arctic soil.</title>
        <authorList>
            <person name="Dahal R.H."/>
        </authorList>
    </citation>
    <scope>NUCLEOTIDE SEQUENCE [LARGE SCALE GENOMIC DNA]</scope>
    <source>
        <strain evidence="1 2">RP-1-14</strain>
    </source>
</reference>
<dbReference type="Proteomes" id="UP000293347">
    <property type="component" value="Unassembled WGS sequence"/>
</dbReference>
<evidence type="ECO:0000313" key="1">
    <source>
        <dbReference type="EMBL" id="TCD02520.1"/>
    </source>
</evidence>
<evidence type="ECO:0000313" key="2">
    <source>
        <dbReference type="Proteomes" id="UP000293347"/>
    </source>
</evidence>
<keyword evidence="1" id="KW-0378">Hydrolase</keyword>
<comment type="caution">
    <text evidence="1">The sequence shown here is derived from an EMBL/GenBank/DDBJ whole genome shotgun (WGS) entry which is preliminary data.</text>
</comment>
<dbReference type="InterPro" id="IPR053161">
    <property type="entry name" value="Ulvan_degrading_GH"/>
</dbReference>
<dbReference type="InterPro" id="IPR008979">
    <property type="entry name" value="Galactose-bd-like_sf"/>
</dbReference>
<dbReference type="PANTHER" id="PTHR36848">
    <property type="entry name" value="DNA-BINDING PROTEIN (PUTATIVE SECRETED PROTEIN)-RELATED"/>
    <property type="match status" value="1"/>
</dbReference>
<dbReference type="OrthoDB" id="9761519at2"/>
<dbReference type="AlphaFoldDB" id="A0A4R0NNK3"/>